<reference evidence="15" key="1">
    <citation type="submission" date="2022-01" db="EMBL/GenBank/DDBJ databases">
        <authorList>
            <person name="King R."/>
        </authorList>
    </citation>
    <scope>NUCLEOTIDE SEQUENCE</scope>
</reference>
<dbReference type="GO" id="GO:0015280">
    <property type="term" value="F:ligand-gated sodium channel activity"/>
    <property type="evidence" value="ECO:0007669"/>
    <property type="project" value="TreeGrafter"/>
</dbReference>
<evidence type="ECO:0000256" key="9">
    <source>
        <dbReference type="ARBA" id="ARBA00023136"/>
    </source>
</evidence>
<comment type="similarity">
    <text evidence="2 12">Belongs to the amiloride-sensitive sodium channel (TC 1.A.6) family.</text>
</comment>
<keyword evidence="8 12" id="KW-0406">Ion transport</keyword>
<evidence type="ECO:0000256" key="3">
    <source>
        <dbReference type="ARBA" id="ARBA00022448"/>
    </source>
</evidence>
<reference evidence="15" key="2">
    <citation type="submission" date="2022-10" db="EMBL/GenBank/DDBJ databases">
        <authorList>
            <consortium name="ENA_rothamsted_submissions"/>
            <consortium name="culmorum"/>
            <person name="King R."/>
        </authorList>
    </citation>
    <scope>NUCLEOTIDE SEQUENCE</scope>
</reference>
<dbReference type="EMBL" id="OU895878">
    <property type="protein sequence ID" value="CAG9805568.1"/>
    <property type="molecule type" value="Genomic_DNA"/>
</dbReference>
<keyword evidence="16" id="KW-1185">Reference proteome</keyword>
<evidence type="ECO:0000256" key="14">
    <source>
        <dbReference type="SAM" id="Phobius"/>
    </source>
</evidence>
<accession>A0A9N9WR00</accession>
<keyword evidence="11 12" id="KW-0407">Ion channel</keyword>
<organism evidence="15 16">
    <name type="scientific">Chironomus riparius</name>
    <dbReference type="NCBI Taxonomy" id="315576"/>
    <lineage>
        <taxon>Eukaryota</taxon>
        <taxon>Metazoa</taxon>
        <taxon>Ecdysozoa</taxon>
        <taxon>Arthropoda</taxon>
        <taxon>Hexapoda</taxon>
        <taxon>Insecta</taxon>
        <taxon>Pterygota</taxon>
        <taxon>Neoptera</taxon>
        <taxon>Endopterygota</taxon>
        <taxon>Diptera</taxon>
        <taxon>Nematocera</taxon>
        <taxon>Chironomoidea</taxon>
        <taxon>Chironomidae</taxon>
        <taxon>Chironominae</taxon>
        <taxon>Chironomus</taxon>
    </lineage>
</organism>
<gene>
    <name evidence="15" type="ORF">CHIRRI_LOCUS8439</name>
</gene>
<keyword evidence="4 12" id="KW-0894">Sodium channel</keyword>
<evidence type="ECO:0000256" key="6">
    <source>
        <dbReference type="ARBA" id="ARBA00022989"/>
    </source>
</evidence>
<dbReference type="PANTHER" id="PTHR11690">
    <property type="entry name" value="AMILORIDE-SENSITIVE SODIUM CHANNEL-RELATED"/>
    <property type="match status" value="1"/>
</dbReference>
<evidence type="ECO:0000256" key="8">
    <source>
        <dbReference type="ARBA" id="ARBA00023065"/>
    </source>
</evidence>
<feature type="region of interest" description="Disordered" evidence="13">
    <location>
        <begin position="485"/>
        <end position="518"/>
    </location>
</feature>
<keyword evidence="9 14" id="KW-0472">Membrane</keyword>
<keyword evidence="3 12" id="KW-0813">Transport</keyword>
<dbReference type="PANTHER" id="PTHR11690:SF288">
    <property type="entry name" value="AMILORIDE-SENSITIVE NA+ CHANNEL-RELATED"/>
    <property type="match status" value="1"/>
</dbReference>
<evidence type="ECO:0000256" key="11">
    <source>
        <dbReference type="ARBA" id="ARBA00023303"/>
    </source>
</evidence>
<dbReference type="Proteomes" id="UP001153620">
    <property type="component" value="Chromosome 2"/>
</dbReference>
<evidence type="ECO:0000256" key="5">
    <source>
        <dbReference type="ARBA" id="ARBA00022692"/>
    </source>
</evidence>
<evidence type="ECO:0000256" key="2">
    <source>
        <dbReference type="ARBA" id="ARBA00007193"/>
    </source>
</evidence>
<protein>
    <submittedName>
        <fullName evidence="15">Uncharacterized protein</fullName>
    </submittedName>
</protein>
<dbReference type="Pfam" id="PF00858">
    <property type="entry name" value="ASC"/>
    <property type="match status" value="1"/>
</dbReference>
<feature type="transmembrane region" description="Helical" evidence="14">
    <location>
        <begin position="51"/>
        <end position="72"/>
    </location>
</feature>
<keyword evidence="6 14" id="KW-1133">Transmembrane helix</keyword>
<dbReference type="AlphaFoldDB" id="A0A9N9WR00"/>
<evidence type="ECO:0000256" key="7">
    <source>
        <dbReference type="ARBA" id="ARBA00023053"/>
    </source>
</evidence>
<evidence type="ECO:0000256" key="1">
    <source>
        <dbReference type="ARBA" id="ARBA00004141"/>
    </source>
</evidence>
<comment type="subcellular location">
    <subcellularLocation>
        <location evidence="1">Membrane</location>
        <topology evidence="1">Multi-pass membrane protein</topology>
    </subcellularLocation>
</comment>
<keyword evidence="10 12" id="KW-0739">Sodium transport</keyword>
<evidence type="ECO:0000313" key="16">
    <source>
        <dbReference type="Proteomes" id="UP001153620"/>
    </source>
</evidence>
<evidence type="ECO:0000313" key="15">
    <source>
        <dbReference type="EMBL" id="CAG9805568.1"/>
    </source>
</evidence>
<name>A0A9N9WR00_9DIPT</name>
<sequence length="518" mass="60438">MSGKEVEKVGPKKQKINWPAVYQYLLDYCQDTTIHGFKYIGSTDRPWIERIFWMIAFIISTIGCALLISEMFEKLQTNPITVSLAERPSAISEIPFPAVTICSETQTAFKDTDFSFRPIIDAGKSYDFSKLNDLDKARLQAIAFVCKPDYLKKVKFSTQTNNLVEVMRSLVNEDWFLAQSAVWMKLYAAPFALRLTPYGYCFTFNVINDTDLLNTEQVSSDFFYTRDIKLYKKEVNAFHLPPKSTLEFDAEYPWSAKLSDQDSGLSVAMRSDNRSKDWWCSRYEGFRYFIHGTNELLSSTNRFQLQFGELTELLIKPKMTITEEDLRDYTLERRNCFFDGEKKLRYFKQYTKYNCEQECLSNYTAKVCGCVKFSVIRDKQTPICTAEQNECFENAENELFNGEITLDGKSNQNRYQALMKCQCLSQCESLKYELELVKTNYKIHLVDYMTIASLKVFFKDISVLSIVEIFYYFILRLACIMRKAPGDDDDEDVEKDENGKENRIQVREVDNRPEADRY</sequence>
<keyword evidence="7" id="KW-0915">Sodium</keyword>
<dbReference type="GO" id="GO:0005886">
    <property type="term" value="C:plasma membrane"/>
    <property type="evidence" value="ECO:0007669"/>
    <property type="project" value="TreeGrafter"/>
</dbReference>
<evidence type="ECO:0000256" key="4">
    <source>
        <dbReference type="ARBA" id="ARBA00022461"/>
    </source>
</evidence>
<dbReference type="Gene3D" id="1.10.287.820">
    <property type="entry name" value="Acid-sensing ion channel domain"/>
    <property type="match status" value="1"/>
</dbReference>
<proteinExistence type="inferred from homology"/>
<dbReference type="OrthoDB" id="6021021at2759"/>
<dbReference type="InterPro" id="IPR001873">
    <property type="entry name" value="ENaC"/>
</dbReference>
<keyword evidence="5 12" id="KW-0812">Transmembrane</keyword>
<evidence type="ECO:0000256" key="10">
    <source>
        <dbReference type="ARBA" id="ARBA00023201"/>
    </source>
</evidence>
<evidence type="ECO:0000256" key="12">
    <source>
        <dbReference type="RuleBase" id="RU000679"/>
    </source>
</evidence>
<evidence type="ECO:0000256" key="13">
    <source>
        <dbReference type="SAM" id="MobiDB-lite"/>
    </source>
</evidence>
<feature type="compositionally biased region" description="Basic and acidic residues" evidence="13">
    <location>
        <begin position="496"/>
        <end position="518"/>
    </location>
</feature>